<organism evidence="3 4">
    <name type="scientific">Methylomonas albis</name>
    <dbReference type="NCBI Taxonomy" id="1854563"/>
    <lineage>
        <taxon>Bacteria</taxon>
        <taxon>Pseudomonadati</taxon>
        <taxon>Pseudomonadota</taxon>
        <taxon>Gammaproteobacteria</taxon>
        <taxon>Methylococcales</taxon>
        <taxon>Methylococcaceae</taxon>
        <taxon>Methylomonas</taxon>
    </lineage>
</organism>
<evidence type="ECO:0000313" key="3">
    <source>
        <dbReference type="EMBL" id="MBD9357371.1"/>
    </source>
</evidence>
<feature type="chain" id="PRO_5045210657" evidence="2">
    <location>
        <begin position="30"/>
        <end position="192"/>
    </location>
</feature>
<dbReference type="Proteomes" id="UP000652176">
    <property type="component" value="Unassembled WGS sequence"/>
</dbReference>
<evidence type="ECO:0000256" key="1">
    <source>
        <dbReference type="SAM" id="MobiDB-lite"/>
    </source>
</evidence>
<keyword evidence="2" id="KW-0732">Signal</keyword>
<accession>A0ABR9D3J6</accession>
<feature type="region of interest" description="Disordered" evidence="1">
    <location>
        <begin position="129"/>
        <end position="167"/>
    </location>
</feature>
<dbReference type="EMBL" id="JACXSS010000001">
    <property type="protein sequence ID" value="MBD9357371.1"/>
    <property type="molecule type" value="Genomic_DNA"/>
</dbReference>
<evidence type="ECO:0000313" key="4">
    <source>
        <dbReference type="Proteomes" id="UP000652176"/>
    </source>
</evidence>
<reference evidence="3 4" key="1">
    <citation type="submission" date="2020-09" db="EMBL/GenBank/DDBJ databases">
        <title>Methylomonas albis sp. nov. and Methylomonas fluvii sp. nov.: Two cold-adapted methanotrophs from the River Elbe and an amended description of Methylovulum psychrotolerans strain Eb1.</title>
        <authorList>
            <person name="Bussmann I.K."/>
            <person name="Klings K.-W."/>
            <person name="Warnstedt J."/>
            <person name="Hoppert M."/>
            <person name="Saborowski A."/>
            <person name="Horn F."/>
            <person name="Liebner S."/>
        </authorList>
    </citation>
    <scope>NUCLEOTIDE SEQUENCE [LARGE SCALE GENOMIC DNA]</scope>
    <source>
        <strain evidence="3 4">EbA</strain>
    </source>
</reference>
<feature type="compositionally biased region" description="Polar residues" evidence="1">
    <location>
        <begin position="183"/>
        <end position="192"/>
    </location>
</feature>
<feature type="signal peptide" evidence="2">
    <location>
        <begin position="1"/>
        <end position="29"/>
    </location>
</feature>
<name>A0ABR9D3J6_9GAMM</name>
<evidence type="ECO:0000256" key="2">
    <source>
        <dbReference type="SAM" id="SignalP"/>
    </source>
</evidence>
<feature type="region of interest" description="Disordered" evidence="1">
    <location>
        <begin position="173"/>
        <end position="192"/>
    </location>
</feature>
<protein>
    <submittedName>
        <fullName evidence="3">Uncharacterized protein</fullName>
    </submittedName>
</protein>
<comment type="caution">
    <text evidence="3">The sequence shown here is derived from an EMBL/GenBank/DDBJ whole genome shotgun (WGS) entry which is preliminary data.</text>
</comment>
<keyword evidence="4" id="KW-1185">Reference proteome</keyword>
<proteinExistence type="predicted"/>
<gene>
    <name evidence="3" type="ORF">IE877_16040</name>
</gene>
<dbReference type="RefSeq" id="WP_192375655.1">
    <property type="nucleotide sequence ID" value="NZ_CAJHIV010000001.1"/>
</dbReference>
<sequence length="192" mass="20549">MTRIRTITSFTSLSFLILAAANVIVSTQAADLDRQEHALAIIADFSDKFCKTVPLNGEAENLELSAQGQAEVSKLLRKIAGLGFLGAAEYQKSGYVGVLQQDLAMQLKDNMTCRSTVWSDLKDKLLEPKRPLATTGAKSKPPAKTNANEIKGSSGGQSHDEDRGFTVNGSYNNAIKISGGSGNTITTNINEK</sequence>